<dbReference type="EMBL" id="FNLN01000010">
    <property type="protein sequence ID" value="SDT91080.1"/>
    <property type="molecule type" value="Genomic_DNA"/>
</dbReference>
<dbReference type="Proteomes" id="UP000244110">
    <property type="component" value="Unassembled WGS sequence"/>
</dbReference>
<keyword evidence="3" id="KW-1185">Reference proteome</keyword>
<reference evidence="2" key="2">
    <citation type="submission" date="2016-10" db="EMBL/GenBank/DDBJ databases">
        <authorList>
            <person name="de Groot N.N."/>
        </authorList>
    </citation>
    <scope>NUCLEOTIDE SEQUENCE [LARGE SCALE GENOMIC DNA]</scope>
    <source>
        <strain evidence="2">Nm10</strain>
    </source>
</reference>
<accession>A0A2T5IC25</accession>
<dbReference type="EMBL" id="QAOL01000032">
    <property type="protein sequence ID" value="PTQ81364.1"/>
    <property type="molecule type" value="Genomic_DNA"/>
</dbReference>
<gene>
    <name evidence="1" type="ORF">C8R28_10323</name>
    <name evidence="2" type="ORF">SAMN05216406_1104</name>
</gene>
<reference evidence="3" key="1">
    <citation type="submission" date="2016-10" db="EMBL/GenBank/DDBJ databases">
        <authorList>
            <person name="Varghese N."/>
            <person name="Submissions S."/>
        </authorList>
    </citation>
    <scope>NUCLEOTIDE SEQUENCE [LARGE SCALE GENOMIC DNA]</scope>
    <source>
        <strain evidence="3">Nm10</strain>
    </source>
</reference>
<dbReference type="RefSeq" id="WP_201011899.1">
    <property type="nucleotide sequence ID" value="NZ_CP013341.1"/>
</dbReference>
<sequence length="52" mass="6219">MTRQNFDKVKVLIDAANNEDPNQEICEDKILPKDLLYSHPMPDMLERYSPWR</sequence>
<organism evidence="1 4">
    <name type="scientific">Nitrosomonas ureae</name>
    <dbReference type="NCBI Taxonomy" id="44577"/>
    <lineage>
        <taxon>Bacteria</taxon>
        <taxon>Pseudomonadati</taxon>
        <taxon>Pseudomonadota</taxon>
        <taxon>Betaproteobacteria</taxon>
        <taxon>Nitrosomonadales</taxon>
        <taxon>Nitrosomonadaceae</taxon>
        <taxon>Nitrosomonas</taxon>
    </lineage>
</organism>
<name>A0A2T5IC25_9PROT</name>
<evidence type="ECO:0000313" key="2">
    <source>
        <dbReference type="EMBL" id="SDT91080.1"/>
    </source>
</evidence>
<evidence type="ECO:0000313" key="4">
    <source>
        <dbReference type="Proteomes" id="UP000244110"/>
    </source>
</evidence>
<evidence type="ECO:0000313" key="1">
    <source>
        <dbReference type="EMBL" id="PTQ81364.1"/>
    </source>
</evidence>
<proteinExistence type="predicted"/>
<dbReference type="AlphaFoldDB" id="A0A2T5IC25"/>
<reference evidence="1 4" key="3">
    <citation type="submission" date="2018-04" db="EMBL/GenBank/DDBJ databases">
        <title>Active sludge and wastewater microbial communities from Klosterneuburg, Austria.</title>
        <authorList>
            <person name="Wagner M."/>
        </authorList>
    </citation>
    <scope>NUCLEOTIDE SEQUENCE [LARGE SCALE GENOMIC DNA]</scope>
    <source>
        <strain evidence="1 4">Nm4</strain>
    </source>
</reference>
<dbReference type="Proteomes" id="UP000182882">
    <property type="component" value="Unassembled WGS sequence"/>
</dbReference>
<protein>
    <submittedName>
        <fullName evidence="1">Uncharacterized protein</fullName>
    </submittedName>
</protein>
<evidence type="ECO:0000313" key="3">
    <source>
        <dbReference type="Proteomes" id="UP000182882"/>
    </source>
</evidence>